<keyword evidence="4" id="KW-0560">Oxidoreductase</keyword>
<feature type="compositionally biased region" description="Acidic residues" evidence="10">
    <location>
        <begin position="444"/>
        <end position="474"/>
    </location>
</feature>
<feature type="compositionally biased region" description="Low complexity" evidence="10">
    <location>
        <begin position="424"/>
        <end position="440"/>
    </location>
</feature>
<evidence type="ECO:0000256" key="10">
    <source>
        <dbReference type="SAM" id="MobiDB-lite"/>
    </source>
</evidence>
<comment type="similarity">
    <text evidence="8">Belongs to the peroxiredoxin family. BCP/PrxQ subfamily.</text>
</comment>
<feature type="domain" description="Thioredoxin" evidence="11">
    <location>
        <begin position="2"/>
        <end position="158"/>
    </location>
</feature>
<dbReference type="InterPro" id="IPR000866">
    <property type="entry name" value="AhpC/TSA"/>
</dbReference>
<keyword evidence="5" id="KW-1015">Disulfide bond</keyword>
<evidence type="ECO:0000256" key="6">
    <source>
        <dbReference type="ARBA" id="ARBA00023284"/>
    </source>
</evidence>
<evidence type="ECO:0000313" key="12">
    <source>
        <dbReference type="EMBL" id="MFC7141442.1"/>
    </source>
</evidence>
<evidence type="ECO:0000256" key="9">
    <source>
        <dbReference type="ARBA" id="ARBA00049091"/>
    </source>
</evidence>
<dbReference type="SUPFAM" id="SSF52833">
    <property type="entry name" value="Thioredoxin-like"/>
    <property type="match status" value="1"/>
</dbReference>
<dbReference type="Pfam" id="PF00578">
    <property type="entry name" value="AhpC-TSA"/>
    <property type="match status" value="1"/>
</dbReference>
<dbReference type="PROSITE" id="PS51352">
    <property type="entry name" value="THIOREDOXIN_2"/>
    <property type="match status" value="1"/>
</dbReference>
<evidence type="ECO:0000256" key="8">
    <source>
        <dbReference type="ARBA" id="ARBA00038489"/>
    </source>
</evidence>
<evidence type="ECO:0000313" key="13">
    <source>
        <dbReference type="Proteomes" id="UP001596432"/>
    </source>
</evidence>
<evidence type="ECO:0000256" key="7">
    <source>
        <dbReference type="ARBA" id="ARBA00032824"/>
    </source>
</evidence>
<keyword evidence="3" id="KW-0049">Antioxidant</keyword>
<dbReference type="PANTHER" id="PTHR42801">
    <property type="entry name" value="THIOREDOXIN-DEPENDENT PEROXIDE REDUCTASE"/>
    <property type="match status" value="1"/>
</dbReference>
<name>A0ABD5Y2E9_9EURY</name>
<dbReference type="GO" id="GO:0140824">
    <property type="term" value="F:thioredoxin-dependent peroxiredoxin activity"/>
    <property type="evidence" value="ECO:0007669"/>
    <property type="project" value="UniProtKB-EC"/>
</dbReference>
<keyword evidence="13" id="KW-1185">Reference proteome</keyword>
<evidence type="ECO:0000256" key="1">
    <source>
        <dbReference type="ARBA" id="ARBA00013017"/>
    </source>
</evidence>
<evidence type="ECO:0000256" key="4">
    <source>
        <dbReference type="ARBA" id="ARBA00023002"/>
    </source>
</evidence>
<evidence type="ECO:0000256" key="2">
    <source>
        <dbReference type="ARBA" id="ARBA00022559"/>
    </source>
</evidence>
<dbReference type="InterPro" id="IPR050924">
    <property type="entry name" value="Peroxiredoxin_BCP/PrxQ"/>
</dbReference>
<feature type="compositionally biased region" description="Acidic residues" evidence="10">
    <location>
        <begin position="379"/>
        <end position="402"/>
    </location>
</feature>
<dbReference type="RefSeq" id="WP_274322524.1">
    <property type="nucleotide sequence ID" value="NZ_CP118158.1"/>
</dbReference>
<dbReference type="EMBL" id="JBHTAS010000001">
    <property type="protein sequence ID" value="MFC7141442.1"/>
    <property type="molecule type" value="Genomic_DNA"/>
</dbReference>
<dbReference type="GeneID" id="78821755"/>
<comment type="caution">
    <text evidence="12">The sequence shown here is derived from an EMBL/GenBank/DDBJ whole genome shotgun (WGS) entry which is preliminary data.</text>
</comment>
<protein>
    <recommendedName>
        <fullName evidence="1">thioredoxin-dependent peroxiredoxin</fullName>
        <ecNumber evidence="1">1.11.1.24</ecNumber>
    </recommendedName>
    <alternativeName>
        <fullName evidence="7">Thioredoxin peroxidase</fullName>
    </alternativeName>
</protein>
<dbReference type="AlphaFoldDB" id="A0ABD5Y2E9"/>
<organism evidence="12 13">
    <name type="scientific">Halosimplex aquaticum</name>
    <dbReference type="NCBI Taxonomy" id="3026162"/>
    <lineage>
        <taxon>Archaea</taxon>
        <taxon>Methanobacteriati</taxon>
        <taxon>Methanobacteriota</taxon>
        <taxon>Stenosarchaea group</taxon>
        <taxon>Halobacteria</taxon>
        <taxon>Halobacteriales</taxon>
        <taxon>Haloarculaceae</taxon>
        <taxon>Halosimplex</taxon>
    </lineage>
</organism>
<dbReference type="EC" id="1.11.1.24" evidence="1"/>
<keyword evidence="2" id="KW-0575">Peroxidase</keyword>
<sequence>MLSEGDEAPAVSLPAYVDGERRTIDLQEYLGEGIVVLAFYPADFNPACTMQASDLGDLDLFTMQKDVSVFAVSPDSTYSHEAFADRYSLHVPLLSDRDGDAAEAYDVALETDLGERLVQRAAFVVDHRGTVQYAWATDDLEAQIDVAPVKRAVGDIGGDDTAIERYRVGHDHYVEGREAFTEAMADYEDREWMDARNGFEEAEPAFTTAADHFDTAVRFAETGDFETVVDRTEEKADTLSHAAKWLTDSADAFASGRGKQGAEYREDAERLLDAAEDLSEPPDPDAFALTDDGVEVGESVVVHSADEDGYDLRADDADAVDTDLDLADDALDAVPEGESAYDDASAESDTVEGDLEMDVEAVEAADADDDGERSAVEGDTVEGDLEMDLDVVEDATDGDESDGGAASSPRSDAAETSAEREGAVDPADAPGGGSDASDGGESAGEGDEEDEVEELDLVDPTEGDDEAEEDDERADWDIPGR</sequence>
<dbReference type="InterPro" id="IPR013766">
    <property type="entry name" value="Thioredoxin_domain"/>
</dbReference>
<keyword evidence="6" id="KW-0676">Redox-active center</keyword>
<dbReference type="InterPro" id="IPR036249">
    <property type="entry name" value="Thioredoxin-like_sf"/>
</dbReference>
<dbReference type="Proteomes" id="UP001596432">
    <property type="component" value="Unassembled WGS sequence"/>
</dbReference>
<dbReference type="Gene3D" id="3.40.30.10">
    <property type="entry name" value="Glutaredoxin"/>
    <property type="match status" value="1"/>
</dbReference>
<comment type="catalytic activity">
    <reaction evidence="9">
        <text>a hydroperoxide + [thioredoxin]-dithiol = an alcohol + [thioredoxin]-disulfide + H2O</text>
        <dbReference type="Rhea" id="RHEA:62620"/>
        <dbReference type="Rhea" id="RHEA-COMP:10698"/>
        <dbReference type="Rhea" id="RHEA-COMP:10700"/>
        <dbReference type="ChEBI" id="CHEBI:15377"/>
        <dbReference type="ChEBI" id="CHEBI:29950"/>
        <dbReference type="ChEBI" id="CHEBI:30879"/>
        <dbReference type="ChEBI" id="CHEBI:35924"/>
        <dbReference type="ChEBI" id="CHEBI:50058"/>
        <dbReference type="EC" id="1.11.1.24"/>
    </reaction>
</comment>
<feature type="region of interest" description="Disordered" evidence="10">
    <location>
        <begin position="363"/>
        <end position="481"/>
    </location>
</feature>
<proteinExistence type="inferred from homology"/>
<evidence type="ECO:0000256" key="3">
    <source>
        <dbReference type="ARBA" id="ARBA00022862"/>
    </source>
</evidence>
<gene>
    <name evidence="12" type="ORF">ACFQMA_16580</name>
</gene>
<evidence type="ECO:0000259" key="11">
    <source>
        <dbReference type="PROSITE" id="PS51352"/>
    </source>
</evidence>
<accession>A0ABD5Y2E9</accession>
<dbReference type="PANTHER" id="PTHR42801:SF22">
    <property type="entry name" value="PEROXIREDOXIN SLL0755-RELATED"/>
    <property type="match status" value="1"/>
</dbReference>
<reference evidence="12 13" key="1">
    <citation type="journal article" date="2019" name="Int. J. Syst. Evol. Microbiol.">
        <title>The Global Catalogue of Microorganisms (GCM) 10K type strain sequencing project: providing services to taxonomists for standard genome sequencing and annotation.</title>
        <authorList>
            <consortium name="The Broad Institute Genomics Platform"/>
            <consortium name="The Broad Institute Genome Sequencing Center for Infectious Disease"/>
            <person name="Wu L."/>
            <person name="Ma J."/>
        </authorList>
    </citation>
    <scope>NUCLEOTIDE SEQUENCE [LARGE SCALE GENOMIC DNA]</scope>
    <source>
        <strain evidence="12 13">XZYJT29</strain>
    </source>
</reference>
<evidence type="ECO:0000256" key="5">
    <source>
        <dbReference type="ARBA" id="ARBA00023157"/>
    </source>
</evidence>